<dbReference type="Proteomes" id="UP000230821">
    <property type="component" value="Unassembled WGS sequence"/>
</dbReference>
<reference evidence="2 3" key="1">
    <citation type="submission" date="2017-10" db="EMBL/GenBank/DDBJ databases">
        <title>Novel microbial diversity and functional potential in the marine mammal oral microbiome.</title>
        <authorList>
            <person name="Dudek N.K."/>
            <person name="Sun C.L."/>
            <person name="Burstein D."/>
            <person name="Kantor R.S."/>
            <person name="Aliaga Goltsman D.S."/>
            <person name="Bik E.M."/>
            <person name="Thomas B.C."/>
            <person name="Banfield J.F."/>
            <person name="Relman D.A."/>
        </authorList>
    </citation>
    <scope>NUCLEOTIDE SEQUENCE [LARGE SCALE GENOMIC DNA]</scope>
    <source>
        <strain evidence="2">DOLJORAL78_47_16</strain>
    </source>
</reference>
<dbReference type="AlphaFoldDB" id="A0A2G6KJN6"/>
<dbReference type="InterPro" id="IPR027939">
    <property type="entry name" value="NMT1/THI5"/>
</dbReference>
<evidence type="ECO:0000313" key="2">
    <source>
        <dbReference type="EMBL" id="PIE35039.1"/>
    </source>
</evidence>
<dbReference type="Gene3D" id="3.40.190.10">
    <property type="entry name" value="Periplasmic binding protein-like II"/>
    <property type="match status" value="2"/>
</dbReference>
<dbReference type="Pfam" id="PF09084">
    <property type="entry name" value="NMT1"/>
    <property type="match status" value="1"/>
</dbReference>
<dbReference type="InterPro" id="IPR015168">
    <property type="entry name" value="SsuA/THI5"/>
</dbReference>
<dbReference type="PANTHER" id="PTHR31528">
    <property type="entry name" value="4-AMINO-5-HYDROXYMETHYL-2-METHYLPYRIMIDINE PHOSPHATE SYNTHASE THI11-RELATED"/>
    <property type="match status" value="1"/>
</dbReference>
<organism evidence="2 3">
    <name type="scientific">candidate division KSB3 bacterium</name>
    <dbReference type="NCBI Taxonomy" id="2044937"/>
    <lineage>
        <taxon>Bacteria</taxon>
        <taxon>candidate division KSB3</taxon>
    </lineage>
</organism>
<proteinExistence type="predicted"/>
<feature type="domain" description="SsuA/THI5-like" evidence="1">
    <location>
        <begin position="47"/>
        <end position="254"/>
    </location>
</feature>
<dbReference type="GO" id="GO:0009228">
    <property type="term" value="P:thiamine biosynthetic process"/>
    <property type="evidence" value="ECO:0007669"/>
    <property type="project" value="InterPro"/>
</dbReference>
<dbReference type="EMBL" id="PDSK01000066">
    <property type="protein sequence ID" value="PIE35039.1"/>
    <property type="molecule type" value="Genomic_DNA"/>
</dbReference>
<dbReference type="PANTHER" id="PTHR31528:SF15">
    <property type="entry name" value="RIBOFLAVIN-BINDING PROTEIN RIBY"/>
    <property type="match status" value="1"/>
</dbReference>
<dbReference type="SUPFAM" id="SSF53850">
    <property type="entry name" value="Periplasmic binding protein-like II"/>
    <property type="match status" value="1"/>
</dbReference>
<evidence type="ECO:0000313" key="3">
    <source>
        <dbReference type="Proteomes" id="UP000230821"/>
    </source>
</evidence>
<protein>
    <recommendedName>
        <fullName evidence="1">SsuA/THI5-like domain-containing protein</fullName>
    </recommendedName>
</protein>
<evidence type="ECO:0000259" key="1">
    <source>
        <dbReference type="Pfam" id="PF09084"/>
    </source>
</evidence>
<accession>A0A2G6KJN6</accession>
<gene>
    <name evidence="2" type="ORF">CSA56_05795</name>
</gene>
<sequence length="326" mass="36889">MQKTHIITQSVRICIMLAMLCVLIFATEVQARTDLMKLAIGYIPHIQFAPLYVGIEKGLYAEHRIELDIEYGFGIDIFGLLMQEKIDAGLSDSDQLVLAGSKGLDLVALLQYYQKYPVTIVAKHEHIQAPDDFRGTRIGTPQMEGTSFIGLQLFLKQFDLQDEVTIEKIGYTQIPSLMSNTIEGAVCFFNNEPIKLRQIGAQLVQWDVNSFSDLVGASFITSKALTQKKTDTFERFRQATIAAMDYTCQNRDEAYQISLPYINQQEQPDERFLKEVLAATCQLFESPRGYGALDLDKYHTFIRTLHELGLIDAAYPAENIVYNSTE</sequence>
<comment type="caution">
    <text evidence="2">The sequence shown here is derived from an EMBL/GenBank/DDBJ whole genome shotgun (WGS) entry which is preliminary data.</text>
</comment>
<name>A0A2G6KJN6_9BACT</name>